<dbReference type="EMBL" id="BJYF01000029">
    <property type="protein sequence ID" value="GEN61185.1"/>
    <property type="molecule type" value="Genomic_DNA"/>
</dbReference>
<proteinExistence type="predicted"/>
<keyword evidence="2" id="KW-1185">Reference proteome</keyword>
<reference evidence="1 2" key="1">
    <citation type="submission" date="2019-07" db="EMBL/GenBank/DDBJ databases">
        <title>Whole genome shotgun sequence of Acetobacter nitrogenifigens NBRC 105050.</title>
        <authorList>
            <person name="Hosoyama A."/>
            <person name="Uohara A."/>
            <person name="Ohji S."/>
            <person name="Ichikawa N."/>
        </authorList>
    </citation>
    <scope>NUCLEOTIDE SEQUENCE [LARGE SCALE GENOMIC DNA]</scope>
    <source>
        <strain evidence="1 2">NBRC 105050</strain>
    </source>
</reference>
<dbReference type="RefSeq" id="WP_154660394.1">
    <property type="nucleotide sequence ID" value="NZ_AUBI01000017.1"/>
</dbReference>
<dbReference type="STRING" id="1120919.GCA_000429165_03243"/>
<name>A0A511XE73_9PROT</name>
<sequence>MKEALLAIAVALLVTVFCARYRIELAQAWMKRETRILQRRFARLRRVEAYTARKLNR</sequence>
<comment type="caution">
    <text evidence="1">The sequence shown here is derived from an EMBL/GenBank/DDBJ whole genome shotgun (WGS) entry which is preliminary data.</text>
</comment>
<evidence type="ECO:0000313" key="2">
    <source>
        <dbReference type="Proteomes" id="UP000321635"/>
    </source>
</evidence>
<dbReference type="AlphaFoldDB" id="A0A511XE73"/>
<accession>A0A511XE73</accession>
<protein>
    <submittedName>
        <fullName evidence="1">Uncharacterized protein</fullName>
    </submittedName>
</protein>
<dbReference type="Proteomes" id="UP000321635">
    <property type="component" value="Unassembled WGS sequence"/>
</dbReference>
<gene>
    <name evidence="1" type="ORF">ANI02nite_30690</name>
</gene>
<organism evidence="1 2">
    <name type="scientific">Acetobacter nitrogenifigens DSM 23921 = NBRC 105050</name>
    <dbReference type="NCBI Taxonomy" id="1120919"/>
    <lineage>
        <taxon>Bacteria</taxon>
        <taxon>Pseudomonadati</taxon>
        <taxon>Pseudomonadota</taxon>
        <taxon>Alphaproteobacteria</taxon>
        <taxon>Acetobacterales</taxon>
        <taxon>Acetobacteraceae</taxon>
        <taxon>Acetobacter</taxon>
    </lineage>
</organism>
<evidence type="ECO:0000313" key="1">
    <source>
        <dbReference type="EMBL" id="GEN61185.1"/>
    </source>
</evidence>